<proteinExistence type="predicted"/>
<protein>
    <submittedName>
        <fullName evidence="1">DNA-damage-repair/toleration protein DRT100</fullName>
    </submittedName>
</protein>
<dbReference type="Pfam" id="PF12296">
    <property type="entry name" value="HsbA"/>
    <property type="match status" value="1"/>
</dbReference>
<evidence type="ECO:0000313" key="1">
    <source>
        <dbReference type="EMBL" id="JAT43159.1"/>
    </source>
</evidence>
<accession>A0A1D1XL92</accession>
<gene>
    <name evidence="1" type="primary">DRT100_5</name>
    <name evidence="1" type="ORF">g.10149</name>
</gene>
<dbReference type="PANTHER" id="PTHR38123">
    <property type="entry name" value="CELL WALL SERINE-THREONINE-RICH GALACTOMANNOPROTEIN MP1 (AFU_ORTHOLOGUE AFUA_4G03240)"/>
    <property type="match status" value="1"/>
</dbReference>
<dbReference type="Gene3D" id="1.20.1280.140">
    <property type="match status" value="1"/>
</dbReference>
<dbReference type="GO" id="GO:0005576">
    <property type="term" value="C:extracellular region"/>
    <property type="evidence" value="ECO:0007669"/>
    <property type="project" value="TreeGrafter"/>
</dbReference>
<name>A0A1D1XL92_9ARAE</name>
<dbReference type="PANTHER" id="PTHR38123:SF1">
    <property type="entry name" value="HYDROPHOBIC SURFACE BINDING PROTEIN"/>
    <property type="match status" value="1"/>
</dbReference>
<organism evidence="1">
    <name type="scientific">Anthurium amnicola</name>
    <dbReference type="NCBI Taxonomy" id="1678845"/>
    <lineage>
        <taxon>Eukaryota</taxon>
        <taxon>Viridiplantae</taxon>
        <taxon>Streptophyta</taxon>
        <taxon>Embryophyta</taxon>
        <taxon>Tracheophyta</taxon>
        <taxon>Spermatophyta</taxon>
        <taxon>Magnoliopsida</taxon>
        <taxon>Liliopsida</taxon>
        <taxon>Araceae</taxon>
        <taxon>Pothoideae</taxon>
        <taxon>Potheae</taxon>
        <taxon>Anthurium</taxon>
    </lineage>
</organism>
<feature type="non-terminal residue" evidence="1">
    <location>
        <position position="1"/>
    </location>
</feature>
<dbReference type="InterPro" id="IPR021054">
    <property type="entry name" value="Cell_wall_mannoprotein_1"/>
</dbReference>
<dbReference type="EMBL" id="GDJX01024777">
    <property type="protein sequence ID" value="JAT43159.1"/>
    <property type="molecule type" value="Transcribed_RNA"/>
</dbReference>
<dbReference type="AlphaFoldDB" id="A0A1D1XL92"/>
<sequence>NTQSIHSSHPITNYTTAKMVSFKKVFLFATAAAALVAEPRAEGEDLEVRDIEARATTAQIVADLKPINTATQKLTKDTKAWTGSPSGVITIQNDESAIESAVTDATNKIKKLAVQSTATSQGVLKYVTGTLTPSIKAALNAIVAKKSSFSKNGVTSVVQSDLNSLKSKSDTLAAALVKIASSSEKTAANKAKATIDSLFNSAIKVFA</sequence>
<reference evidence="1" key="1">
    <citation type="submission" date="2015-07" db="EMBL/GenBank/DDBJ databases">
        <title>Transcriptome Assembly of Anthurium amnicola.</title>
        <authorList>
            <person name="Suzuki J."/>
        </authorList>
    </citation>
    <scope>NUCLEOTIDE SEQUENCE</scope>
</reference>